<accession>A0A3B0SGV3</accession>
<dbReference type="InterPro" id="IPR007627">
    <property type="entry name" value="RNA_pol_sigma70_r2"/>
</dbReference>
<dbReference type="InterPro" id="IPR013249">
    <property type="entry name" value="RNA_pol_sigma70_r4_t2"/>
</dbReference>
<evidence type="ECO:0000256" key="3">
    <source>
        <dbReference type="ARBA" id="ARBA00023082"/>
    </source>
</evidence>
<evidence type="ECO:0000313" key="8">
    <source>
        <dbReference type="EMBL" id="VAW05441.1"/>
    </source>
</evidence>
<gene>
    <name evidence="8" type="ORF">MNBD_ALPHA01-1623</name>
</gene>
<dbReference type="SUPFAM" id="SSF88946">
    <property type="entry name" value="Sigma2 domain of RNA polymerase sigma factors"/>
    <property type="match status" value="1"/>
</dbReference>
<dbReference type="InterPro" id="IPR013324">
    <property type="entry name" value="RNA_pol_sigma_r3/r4-like"/>
</dbReference>
<keyword evidence="3" id="KW-0731">Sigma factor</keyword>
<feature type="domain" description="RNA polymerase sigma-70 region 2" evidence="6">
    <location>
        <begin position="12"/>
        <end position="77"/>
    </location>
</feature>
<protein>
    <recommendedName>
        <fullName evidence="9">RNA polymerase ECF-type sigma factor</fullName>
    </recommendedName>
</protein>
<dbReference type="PANTHER" id="PTHR43133:SF63">
    <property type="entry name" value="RNA POLYMERASE SIGMA FACTOR FECI-RELATED"/>
    <property type="match status" value="1"/>
</dbReference>
<evidence type="ECO:0000256" key="1">
    <source>
        <dbReference type="ARBA" id="ARBA00010641"/>
    </source>
</evidence>
<dbReference type="AlphaFoldDB" id="A0A3B0SGV3"/>
<dbReference type="GO" id="GO:0016987">
    <property type="term" value="F:sigma factor activity"/>
    <property type="evidence" value="ECO:0007669"/>
    <property type="project" value="UniProtKB-KW"/>
</dbReference>
<dbReference type="InterPro" id="IPR013325">
    <property type="entry name" value="RNA_pol_sigma_r2"/>
</dbReference>
<dbReference type="Gene3D" id="1.10.10.10">
    <property type="entry name" value="Winged helix-like DNA-binding domain superfamily/Winged helix DNA-binding domain"/>
    <property type="match status" value="1"/>
</dbReference>
<evidence type="ECO:0000256" key="5">
    <source>
        <dbReference type="SAM" id="MobiDB-lite"/>
    </source>
</evidence>
<evidence type="ECO:0000256" key="4">
    <source>
        <dbReference type="ARBA" id="ARBA00023163"/>
    </source>
</evidence>
<dbReference type="Gene3D" id="1.10.1740.10">
    <property type="match status" value="1"/>
</dbReference>
<dbReference type="GO" id="GO:0006352">
    <property type="term" value="P:DNA-templated transcription initiation"/>
    <property type="evidence" value="ECO:0007669"/>
    <property type="project" value="InterPro"/>
</dbReference>
<evidence type="ECO:0000259" key="6">
    <source>
        <dbReference type="Pfam" id="PF04542"/>
    </source>
</evidence>
<dbReference type="InterPro" id="IPR039425">
    <property type="entry name" value="RNA_pol_sigma-70-like"/>
</dbReference>
<keyword evidence="2" id="KW-0805">Transcription regulation</keyword>
<dbReference type="SUPFAM" id="SSF88659">
    <property type="entry name" value="Sigma3 and sigma4 domains of RNA polymerase sigma factors"/>
    <property type="match status" value="1"/>
</dbReference>
<keyword evidence="4" id="KW-0804">Transcription</keyword>
<comment type="similarity">
    <text evidence="1">Belongs to the sigma-70 factor family. ECF subfamily.</text>
</comment>
<evidence type="ECO:0000256" key="2">
    <source>
        <dbReference type="ARBA" id="ARBA00023015"/>
    </source>
</evidence>
<dbReference type="EMBL" id="UOEJ01000211">
    <property type="protein sequence ID" value="VAW05441.1"/>
    <property type="molecule type" value="Genomic_DNA"/>
</dbReference>
<sequence length="192" mass="22307">MKGKEQGSLEKLYRDHSKRLVGYVYNFLRSENEAEEVVQEAFLKLHSVKKSEEIVSHKAFIYRIAHNLAMNTLRRRKIVRFDTGIDMEEIEVESSVPLADQQLNSKQEFKIFCDAVKKLPPKCRQAFVLRVIHKKSFKEVSQELGIAISTAEKHVLRGMRECQQYMEKAKKQHRNNINPPDLGSGGSRKRHV</sequence>
<dbReference type="Pfam" id="PF04542">
    <property type="entry name" value="Sigma70_r2"/>
    <property type="match status" value="1"/>
</dbReference>
<dbReference type="InterPro" id="IPR036388">
    <property type="entry name" value="WH-like_DNA-bd_sf"/>
</dbReference>
<feature type="region of interest" description="Disordered" evidence="5">
    <location>
        <begin position="167"/>
        <end position="192"/>
    </location>
</feature>
<feature type="domain" description="RNA polymerase sigma factor 70 region 4 type 2" evidence="7">
    <location>
        <begin position="115"/>
        <end position="162"/>
    </location>
</feature>
<dbReference type="GO" id="GO:0003677">
    <property type="term" value="F:DNA binding"/>
    <property type="evidence" value="ECO:0007669"/>
    <property type="project" value="InterPro"/>
</dbReference>
<evidence type="ECO:0008006" key="9">
    <source>
        <dbReference type="Google" id="ProtNLM"/>
    </source>
</evidence>
<name>A0A3B0SGV3_9ZZZZ</name>
<organism evidence="8">
    <name type="scientific">hydrothermal vent metagenome</name>
    <dbReference type="NCBI Taxonomy" id="652676"/>
    <lineage>
        <taxon>unclassified sequences</taxon>
        <taxon>metagenomes</taxon>
        <taxon>ecological metagenomes</taxon>
    </lineage>
</organism>
<dbReference type="Pfam" id="PF08281">
    <property type="entry name" value="Sigma70_r4_2"/>
    <property type="match status" value="1"/>
</dbReference>
<proteinExistence type="inferred from homology"/>
<dbReference type="NCBIfam" id="TIGR02937">
    <property type="entry name" value="sigma70-ECF"/>
    <property type="match status" value="1"/>
</dbReference>
<evidence type="ECO:0000259" key="7">
    <source>
        <dbReference type="Pfam" id="PF08281"/>
    </source>
</evidence>
<reference evidence="8" key="1">
    <citation type="submission" date="2018-06" db="EMBL/GenBank/DDBJ databases">
        <authorList>
            <person name="Zhirakovskaya E."/>
        </authorList>
    </citation>
    <scope>NUCLEOTIDE SEQUENCE</scope>
</reference>
<dbReference type="InterPro" id="IPR014284">
    <property type="entry name" value="RNA_pol_sigma-70_dom"/>
</dbReference>
<dbReference type="PANTHER" id="PTHR43133">
    <property type="entry name" value="RNA POLYMERASE ECF-TYPE SIGMA FACTO"/>
    <property type="match status" value="1"/>
</dbReference>